<accession>A0AAD7JYI4</accession>
<dbReference type="InterPro" id="IPR041457">
    <property type="entry name" value="CxC2_KDZ-assoc"/>
</dbReference>
<feature type="domain" description="CxC2-like cysteine cluster KDZ transposase-associated" evidence="3">
    <location>
        <begin position="191"/>
        <end position="297"/>
    </location>
</feature>
<dbReference type="EMBL" id="JARJLG010000015">
    <property type="protein sequence ID" value="KAJ7774635.1"/>
    <property type="molecule type" value="Genomic_DNA"/>
</dbReference>
<dbReference type="Proteomes" id="UP001215280">
    <property type="component" value="Unassembled WGS sequence"/>
</dbReference>
<evidence type="ECO:0000313" key="5">
    <source>
        <dbReference type="Proteomes" id="UP001215280"/>
    </source>
</evidence>
<proteinExistence type="predicted"/>
<keyword evidence="5" id="KW-1185">Reference proteome</keyword>
<dbReference type="PANTHER" id="PTHR33096:SF1">
    <property type="entry name" value="CXC1-LIKE CYSTEINE CLUSTER ASSOCIATED WITH KDZ TRANSPOSASES DOMAIN-CONTAINING PROTEIN"/>
    <property type="match status" value="1"/>
</dbReference>
<dbReference type="PANTHER" id="PTHR33096">
    <property type="entry name" value="CXC2 DOMAIN-CONTAINING PROTEIN"/>
    <property type="match status" value="1"/>
</dbReference>
<gene>
    <name evidence="4" type="ORF">DFH07DRAFT_732672</name>
</gene>
<evidence type="ECO:0000256" key="2">
    <source>
        <dbReference type="SAM" id="MobiDB-lite"/>
    </source>
</evidence>
<evidence type="ECO:0000313" key="4">
    <source>
        <dbReference type="EMBL" id="KAJ7774635.1"/>
    </source>
</evidence>
<organism evidence="4 5">
    <name type="scientific">Mycena maculata</name>
    <dbReference type="NCBI Taxonomy" id="230809"/>
    <lineage>
        <taxon>Eukaryota</taxon>
        <taxon>Fungi</taxon>
        <taxon>Dikarya</taxon>
        <taxon>Basidiomycota</taxon>
        <taxon>Agaricomycotina</taxon>
        <taxon>Agaricomycetes</taxon>
        <taxon>Agaricomycetidae</taxon>
        <taxon>Agaricales</taxon>
        <taxon>Marasmiineae</taxon>
        <taxon>Mycenaceae</taxon>
        <taxon>Mycena</taxon>
    </lineage>
</organism>
<feature type="region of interest" description="Disordered" evidence="2">
    <location>
        <begin position="903"/>
        <end position="927"/>
    </location>
</feature>
<evidence type="ECO:0000259" key="3">
    <source>
        <dbReference type="Pfam" id="PF18803"/>
    </source>
</evidence>
<protein>
    <recommendedName>
        <fullName evidence="3">CxC2-like cysteine cluster KDZ transposase-associated domain-containing protein</fullName>
    </recommendedName>
</protein>
<dbReference type="InterPro" id="IPR040521">
    <property type="entry name" value="KDZ"/>
</dbReference>
<dbReference type="AlphaFoldDB" id="A0AAD7JYI4"/>
<feature type="region of interest" description="Disordered" evidence="2">
    <location>
        <begin position="74"/>
        <end position="99"/>
    </location>
</feature>
<sequence>MTSLNTSRSRAPNRSQFIDTSIKYETRPGDISKDTSFYVSQDGRRGISSGLNLGVKRRKVRPSDLADVYGDWMPLGGQENGTPMEDNEEDNAETGGKRKRYESLDKTMRAWRPLMQRFLGEVLRREGLGDALHQRTCICCESVYTPSTRQFRCRECGVFDQCLECLLSHHMLNPLHRVQEWKGGCWAPTTLADLGSIYQVSHGGHPCRRPAPAVRTMVVIDTNYIHTVRFRYCGCDNWDNAQNLEQLLRNDWYPATTVDPATCATFAALELFRLLNVIGNVNGHNFVRTLEQLTDACDVKGVPVSDRYKVFGLMSRQFTFLTRMKHAGRAHDPAGLQATKNGECAVMCWTCPHDKINIPDGWREVSTEFKYLYMLLLAMDANFCLKNRLRPNAHEDLPLGSGWGCLVEELPYRDHLKNYVAEKDVSTCIAFAALLQKDTRLTTGLRCSGVGGVVCARHELVRPQGVGDLQKGERYANMDYILLSAVLGLTAMYLAISYDIACQWRINFATRMCAMPKHLQLDMETMKVFYGLPVWHAAAHERKCQVQNSLTYIDGVGWMDGEGIERTWSVLNPLGWATREMGSGTRADAMEDKMDHHNFGKNINQGTTLPRKLKLAIEERDRQVAAFQEVDRTLKSELKEVWQKKINAWKLDPTQPNPYELEEGKGGGLSEAAIRLSLTKEEVQEAATGGGKLHGSSVTSFIVAGLQLEEAQRRIKAEVKGRTWVTADQSERVAEMRVAFFAKLSHFRKLQAVYMSAAVRELEEEDSRDPDMPPPKAEDLKLFMPSGLRTTDREDGCRKGLPAMEAKLREGQCRDALIQVRSRLHAKHHLISYRESQVAGQRSATRAHTLIERIGERIEAGAVKYRRAREALIALWGSTACTHIRELRAIDIQLDEERESDSRARKKLGSIRSSKHRRQGPGLSSKEKSFSWIWTEGGGPGADEQELHDSVRVEWSKAKAQKERWEEEVELLREEMRRVLRFLRWRAIWWEMRRGLRPGVAPDVASGLQAYAARQAVIHREIGCRFKRMWDESAVTAVRVAACEDEVAFAESMSAFVEAAEGL</sequence>
<dbReference type="Pfam" id="PF18758">
    <property type="entry name" value="KDZ"/>
    <property type="match status" value="1"/>
</dbReference>
<dbReference type="Pfam" id="PF18803">
    <property type="entry name" value="CxC2"/>
    <property type="match status" value="1"/>
</dbReference>
<comment type="caution">
    <text evidence="4">The sequence shown here is derived from an EMBL/GenBank/DDBJ whole genome shotgun (WGS) entry which is preliminary data.</text>
</comment>
<feature type="compositionally biased region" description="Basic residues" evidence="2">
    <location>
        <begin position="904"/>
        <end position="919"/>
    </location>
</feature>
<feature type="coiled-coil region" evidence="1">
    <location>
        <begin position="955"/>
        <end position="982"/>
    </location>
</feature>
<reference evidence="4" key="1">
    <citation type="submission" date="2023-03" db="EMBL/GenBank/DDBJ databases">
        <title>Massive genome expansion in bonnet fungi (Mycena s.s.) driven by repeated elements and novel gene families across ecological guilds.</title>
        <authorList>
            <consortium name="Lawrence Berkeley National Laboratory"/>
            <person name="Harder C.B."/>
            <person name="Miyauchi S."/>
            <person name="Viragh M."/>
            <person name="Kuo A."/>
            <person name="Thoen E."/>
            <person name="Andreopoulos B."/>
            <person name="Lu D."/>
            <person name="Skrede I."/>
            <person name="Drula E."/>
            <person name="Henrissat B."/>
            <person name="Morin E."/>
            <person name="Kohler A."/>
            <person name="Barry K."/>
            <person name="LaButti K."/>
            <person name="Morin E."/>
            <person name="Salamov A."/>
            <person name="Lipzen A."/>
            <person name="Mereny Z."/>
            <person name="Hegedus B."/>
            <person name="Baldrian P."/>
            <person name="Stursova M."/>
            <person name="Weitz H."/>
            <person name="Taylor A."/>
            <person name="Grigoriev I.V."/>
            <person name="Nagy L.G."/>
            <person name="Martin F."/>
            <person name="Kauserud H."/>
        </authorList>
    </citation>
    <scope>NUCLEOTIDE SEQUENCE</scope>
    <source>
        <strain evidence="4">CBHHK188m</strain>
    </source>
</reference>
<name>A0AAD7JYI4_9AGAR</name>
<evidence type="ECO:0000256" key="1">
    <source>
        <dbReference type="SAM" id="Coils"/>
    </source>
</evidence>
<keyword evidence="1" id="KW-0175">Coiled coil</keyword>